<keyword evidence="2" id="KW-0436">Ligase</keyword>
<name>A0A226D652_FOLCA</name>
<feature type="chain" id="PRO_5012330249" evidence="1">
    <location>
        <begin position="19"/>
        <end position="200"/>
    </location>
</feature>
<keyword evidence="1" id="KW-0732">Signal</keyword>
<proteinExistence type="predicted"/>
<accession>A0A226D652</accession>
<dbReference type="GO" id="GO:0016874">
    <property type="term" value="F:ligase activity"/>
    <property type="evidence" value="ECO:0007669"/>
    <property type="project" value="UniProtKB-KW"/>
</dbReference>
<organism evidence="2 3">
    <name type="scientific">Folsomia candida</name>
    <name type="common">Springtail</name>
    <dbReference type="NCBI Taxonomy" id="158441"/>
    <lineage>
        <taxon>Eukaryota</taxon>
        <taxon>Metazoa</taxon>
        <taxon>Ecdysozoa</taxon>
        <taxon>Arthropoda</taxon>
        <taxon>Hexapoda</taxon>
        <taxon>Collembola</taxon>
        <taxon>Entomobryomorpha</taxon>
        <taxon>Isotomoidea</taxon>
        <taxon>Isotomidae</taxon>
        <taxon>Proisotominae</taxon>
        <taxon>Folsomia</taxon>
    </lineage>
</organism>
<evidence type="ECO:0000313" key="2">
    <source>
        <dbReference type="EMBL" id="OXA40338.1"/>
    </source>
</evidence>
<comment type="caution">
    <text evidence="2">The sequence shown here is derived from an EMBL/GenBank/DDBJ whole genome shotgun (WGS) entry which is preliminary data.</text>
</comment>
<protein>
    <submittedName>
        <fullName evidence="2">Putative valine--tRNA ligase, mitochondrial</fullName>
    </submittedName>
</protein>
<gene>
    <name evidence="2" type="ORF">Fcan01_24904</name>
</gene>
<reference evidence="2 3" key="1">
    <citation type="submission" date="2015-12" db="EMBL/GenBank/DDBJ databases">
        <title>The genome of Folsomia candida.</title>
        <authorList>
            <person name="Faddeeva A."/>
            <person name="Derks M.F."/>
            <person name="Anvar Y."/>
            <person name="Smit S."/>
            <person name="Van Straalen N."/>
            <person name="Roelofs D."/>
        </authorList>
    </citation>
    <scope>NUCLEOTIDE SEQUENCE [LARGE SCALE GENOMIC DNA]</scope>
    <source>
        <strain evidence="2 3">VU population</strain>
        <tissue evidence="2">Whole body</tissue>
    </source>
</reference>
<dbReference type="Proteomes" id="UP000198287">
    <property type="component" value="Unassembled WGS sequence"/>
</dbReference>
<keyword evidence="3" id="KW-1185">Reference proteome</keyword>
<evidence type="ECO:0000313" key="3">
    <source>
        <dbReference type="Proteomes" id="UP000198287"/>
    </source>
</evidence>
<sequence length="200" mass="21515">MKLIFILAPSFVLVGVAPQLGPFLFQPGTTTLPPTSPLVDLTRLTDPITSILNQLAPMLSTLLPGLSPLLPAPEQLSQLETQLSTATDDLGQALTSLINSLPQPIAQTILYPLRQLLVTVEWSLLQLNIVIDTLQARLDQAVSRGQTELAGQIQKVIEAFTTIRGTLIRLQASLANLLKSAGNSQTTTMTMSWPTTVPTV</sequence>
<dbReference type="EMBL" id="LNIX01000034">
    <property type="protein sequence ID" value="OXA40338.1"/>
    <property type="molecule type" value="Genomic_DNA"/>
</dbReference>
<feature type="signal peptide" evidence="1">
    <location>
        <begin position="1"/>
        <end position="18"/>
    </location>
</feature>
<dbReference type="AlphaFoldDB" id="A0A226D652"/>
<evidence type="ECO:0000256" key="1">
    <source>
        <dbReference type="SAM" id="SignalP"/>
    </source>
</evidence>